<name>A0AA36M5G7_CYLNA</name>
<gene>
    <name evidence="1" type="ORF">CYNAS_LOCUS10624</name>
</gene>
<dbReference type="AlphaFoldDB" id="A0AA36M5G7"/>
<dbReference type="EMBL" id="CATQJL010000223">
    <property type="protein sequence ID" value="CAJ0598641.1"/>
    <property type="molecule type" value="Genomic_DNA"/>
</dbReference>
<comment type="caution">
    <text evidence="1">The sequence shown here is derived from an EMBL/GenBank/DDBJ whole genome shotgun (WGS) entry which is preliminary data.</text>
</comment>
<evidence type="ECO:0000313" key="2">
    <source>
        <dbReference type="Proteomes" id="UP001176961"/>
    </source>
</evidence>
<reference evidence="1" key="1">
    <citation type="submission" date="2023-07" db="EMBL/GenBank/DDBJ databases">
        <authorList>
            <consortium name="CYATHOMIX"/>
        </authorList>
    </citation>
    <scope>NUCLEOTIDE SEQUENCE</scope>
    <source>
        <strain evidence="1">N/A</strain>
    </source>
</reference>
<accession>A0AA36M5G7</accession>
<proteinExistence type="predicted"/>
<protein>
    <submittedName>
        <fullName evidence="1">Uncharacterized protein</fullName>
    </submittedName>
</protein>
<sequence length="197" mass="22620">MQIPPPVSVMEYSAIHDTWSYMDDSHTTVFSDYYSERLVGSLVDEASSATTLDCPSIVYEDPTYINIHLEVGRPSIFHFGDRYKGLFMFLRETNTKKKVISSLQDDIETLLNLKSNCKLSSENEATFATDIIIFATMIDNHLRRVQRHSTAEFDVLVKKLTKLEMKWRLNTASTLSFSPLRNLFRFISASIFGKLSR</sequence>
<organism evidence="1 2">
    <name type="scientific">Cylicocyclus nassatus</name>
    <name type="common">Nematode worm</name>
    <dbReference type="NCBI Taxonomy" id="53992"/>
    <lineage>
        <taxon>Eukaryota</taxon>
        <taxon>Metazoa</taxon>
        <taxon>Ecdysozoa</taxon>
        <taxon>Nematoda</taxon>
        <taxon>Chromadorea</taxon>
        <taxon>Rhabditida</taxon>
        <taxon>Rhabditina</taxon>
        <taxon>Rhabditomorpha</taxon>
        <taxon>Strongyloidea</taxon>
        <taxon>Strongylidae</taxon>
        <taxon>Cylicocyclus</taxon>
    </lineage>
</organism>
<evidence type="ECO:0000313" key="1">
    <source>
        <dbReference type="EMBL" id="CAJ0598641.1"/>
    </source>
</evidence>
<dbReference type="Proteomes" id="UP001176961">
    <property type="component" value="Unassembled WGS sequence"/>
</dbReference>
<keyword evidence="2" id="KW-1185">Reference proteome</keyword>